<proteinExistence type="predicted"/>
<evidence type="ECO:0000313" key="1">
    <source>
        <dbReference type="EMBL" id="AFT74759.1"/>
    </source>
</evidence>
<accession>A0AB32ZZA1</accession>
<sequence length="86" mass="9565">MADVSDDAFVVDVKEAFFGLLREFGCSDSFMVEAFTIAGKNRNAAIIPILFIEKSLSLISYVLFLIMVNVDCNLPPINIIVQKHIL</sequence>
<gene>
    <name evidence="1" type="ordered locus">AMEC673_10325</name>
</gene>
<dbReference type="EMBL" id="CP003844">
    <property type="protein sequence ID" value="AFT74759.1"/>
    <property type="molecule type" value="Genomic_DNA"/>
</dbReference>
<dbReference type="Proteomes" id="UP000006296">
    <property type="component" value="Chromosome"/>
</dbReference>
<organism evidence="1 2">
    <name type="scientific">Alteromonas macleodii (strain English Channel 673)</name>
    <dbReference type="NCBI Taxonomy" id="1004788"/>
    <lineage>
        <taxon>Bacteria</taxon>
        <taxon>Pseudomonadati</taxon>
        <taxon>Pseudomonadota</taxon>
        <taxon>Gammaproteobacteria</taxon>
        <taxon>Alteromonadales</taxon>
        <taxon>Alteromonadaceae</taxon>
        <taxon>Alteromonas/Salinimonas group</taxon>
        <taxon>Alteromonas</taxon>
    </lineage>
</organism>
<evidence type="ECO:0000313" key="2">
    <source>
        <dbReference type="Proteomes" id="UP000006296"/>
    </source>
</evidence>
<name>A0AB32ZZA1_ALTME</name>
<dbReference type="KEGG" id="amg:AMEC673_10325"/>
<reference evidence="2" key="1">
    <citation type="journal article" date="2012" name="Sci. Rep.">
        <title>Genomes of surface isolates of Alteromonas macleodii: the life of a widespread marine opportunistic copiotroph.</title>
        <authorList>
            <person name="Lopez-Perez M."/>
            <person name="Gonzaga A."/>
            <person name="Martin-Cuadrado A.B."/>
            <person name="Onyshchenko O."/>
            <person name="Ghavidel A."/>
            <person name="Ghai R."/>
            <person name="Rodriguez-Valera F."/>
        </authorList>
    </citation>
    <scope>NUCLEOTIDE SEQUENCE [LARGE SCALE GENOMIC DNA]</scope>
    <source>
        <strain evidence="2">English Channel 673</strain>
    </source>
</reference>
<dbReference type="AlphaFoldDB" id="A0AB32ZZA1"/>
<protein>
    <submittedName>
        <fullName evidence="1">Uncharacterized protein</fullName>
    </submittedName>
</protein>